<dbReference type="SUPFAM" id="SSF103088">
    <property type="entry name" value="OmpA-like"/>
    <property type="match status" value="2"/>
</dbReference>
<dbReference type="Proteomes" id="UP001143545">
    <property type="component" value="Unassembled WGS sequence"/>
</dbReference>
<dbReference type="PANTHER" id="PTHR30329:SF21">
    <property type="entry name" value="LIPOPROTEIN YIAD-RELATED"/>
    <property type="match status" value="1"/>
</dbReference>
<accession>A0A9W6B3P8</accession>
<comment type="subcellular location">
    <subcellularLocation>
        <location evidence="1">Cell outer membrane</location>
    </subcellularLocation>
</comment>
<protein>
    <recommendedName>
        <fullName evidence="5">OmpA-like domain-containing protein</fullName>
    </recommendedName>
</protein>
<dbReference type="InterPro" id="IPR050330">
    <property type="entry name" value="Bact_OuterMem_StrucFunc"/>
</dbReference>
<dbReference type="InterPro" id="IPR036737">
    <property type="entry name" value="OmpA-like_sf"/>
</dbReference>
<dbReference type="Pfam" id="PF00691">
    <property type="entry name" value="OmpA"/>
    <property type="match status" value="2"/>
</dbReference>
<dbReference type="CDD" id="cd07185">
    <property type="entry name" value="OmpA_C-like"/>
    <property type="match status" value="1"/>
</dbReference>
<evidence type="ECO:0000259" key="5">
    <source>
        <dbReference type="PROSITE" id="PS51123"/>
    </source>
</evidence>
<reference evidence="6" key="1">
    <citation type="submission" date="2022-07" db="EMBL/GenBank/DDBJ databases">
        <title>Taxonomy of Novel Oxalotrophic and Methylotrophic Bacteria.</title>
        <authorList>
            <person name="Sahin N."/>
            <person name="Tani A."/>
        </authorList>
    </citation>
    <scope>NUCLEOTIDE SEQUENCE</scope>
    <source>
        <strain evidence="6">AM327</strain>
    </source>
</reference>
<dbReference type="AlphaFoldDB" id="A0A9W6B3P8"/>
<dbReference type="PRINTS" id="PR01021">
    <property type="entry name" value="OMPADOMAIN"/>
</dbReference>
<sequence length="252" mass="29206">MDVHTLTKEQKQLLSKTLDTLNNGNNYYFNITGYTDYVASEDYNMKLAKKRADIIKDFIKQNYPQLINSINTSAHGELVSKETLVQHNAKKGDLESRRVDVVIMFAEKTGYIPLNPNEFMGKPFTNVKPGDSIELKNLHFVLNTTNLEEESQKILDTLVQELKNHKSVQIRIEGHVCCGDVYTYYRETFKQKQMKLSKDRANAVFNYLVVRGIRESRLSYIGYGFKKPKVYPEKTEEDKAANRRVMVKITYL</sequence>
<evidence type="ECO:0000256" key="3">
    <source>
        <dbReference type="ARBA" id="ARBA00023237"/>
    </source>
</evidence>
<comment type="caution">
    <text evidence="6">The sequence shown here is derived from an EMBL/GenBank/DDBJ whole genome shotgun (WGS) entry which is preliminary data.</text>
</comment>
<organism evidence="6 7">
    <name type="scientific">Neptunitalea chrysea</name>
    <dbReference type="NCBI Taxonomy" id="1647581"/>
    <lineage>
        <taxon>Bacteria</taxon>
        <taxon>Pseudomonadati</taxon>
        <taxon>Bacteroidota</taxon>
        <taxon>Flavobacteriia</taxon>
        <taxon>Flavobacteriales</taxon>
        <taxon>Flavobacteriaceae</taxon>
        <taxon>Neptunitalea</taxon>
    </lineage>
</organism>
<name>A0A9W6B3P8_9FLAO</name>
<feature type="domain" description="OmpA-like" evidence="5">
    <location>
        <begin position="127"/>
        <end position="252"/>
    </location>
</feature>
<dbReference type="InterPro" id="IPR006664">
    <property type="entry name" value="OMP_bac"/>
</dbReference>
<gene>
    <name evidence="6" type="ORF">NBRC110019_08740</name>
</gene>
<keyword evidence="7" id="KW-1185">Reference proteome</keyword>
<dbReference type="PANTHER" id="PTHR30329">
    <property type="entry name" value="STATOR ELEMENT OF FLAGELLAR MOTOR COMPLEX"/>
    <property type="match status" value="1"/>
</dbReference>
<dbReference type="EMBL" id="BRVP01000005">
    <property type="protein sequence ID" value="GLB51835.1"/>
    <property type="molecule type" value="Genomic_DNA"/>
</dbReference>
<evidence type="ECO:0000256" key="1">
    <source>
        <dbReference type="ARBA" id="ARBA00004442"/>
    </source>
</evidence>
<evidence type="ECO:0000313" key="7">
    <source>
        <dbReference type="Proteomes" id="UP001143545"/>
    </source>
</evidence>
<dbReference type="Gene3D" id="3.30.1330.60">
    <property type="entry name" value="OmpA-like domain"/>
    <property type="match status" value="2"/>
</dbReference>
<evidence type="ECO:0000256" key="4">
    <source>
        <dbReference type="PROSITE-ProRule" id="PRU00473"/>
    </source>
</evidence>
<proteinExistence type="predicted"/>
<keyword evidence="2 4" id="KW-0472">Membrane</keyword>
<evidence type="ECO:0000256" key="2">
    <source>
        <dbReference type="ARBA" id="ARBA00023136"/>
    </source>
</evidence>
<dbReference type="InterPro" id="IPR006665">
    <property type="entry name" value="OmpA-like"/>
</dbReference>
<evidence type="ECO:0000313" key="6">
    <source>
        <dbReference type="EMBL" id="GLB51835.1"/>
    </source>
</evidence>
<dbReference type="GO" id="GO:0009279">
    <property type="term" value="C:cell outer membrane"/>
    <property type="evidence" value="ECO:0007669"/>
    <property type="project" value="UniProtKB-SubCell"/>
</dbReference>
<dbReference type="PROSITE" id="PS51123">
    <property type="entry name" value="OMPA_2"/>
    <property type="match status" value="2"/>
</dbReference>
<feature type="domain" description="OmpA-like" evidence="5">
    <location>
        <begin position="1"/>
        <end position="107"/>
    </location>
</feature>
<keyword evidence="3" id="KW-0998">Cell outer membrane</keyword>